<dbReference type="Proteomes" id="UP000437736">
    <property type="component" value="Unassembled WGS sequence"/>
</dbReference>
<evidence type="ECO:0000313" key="3">
    <source>
        <dbReference type="Proteomes" id="UP000437736"/>
    </source>
</evidence>
<keyword evidence="1" id="KW-0472">Membrane</keyword>
<keyword evidence="1" id="KW-1133">Transmembrane helix</keyword>
<dbReference type="EMBL" id="WJHE01000752">
    <property type="protein sequence ID" value="MST33864.1"/>
    <property type="molecule type" value="Genomic_DNA"/>
</dbReference>
<feature type="transmembrane region" description="Helical" evidence="1">
    <location>
        <begin position="41"/>
        <end position="60"/>
    </location>
</feature>
<gene>
    <name evidence="2" type="ORF">GHK86_14195</name>
</gene>
<accession>A0ABW9QWP5</accession>
<evidence type="ECO:0000256" key="1">
    <source>
        <dbReference type="SAM" id="Phobius"/>
    </source>
</evidence>
<feature type="transmembrane region" description="Helical" evidence="1">
    <location>
        <begin position="12"/>
        <end position="35"/>
    </location>
</feature>
<keyword evidence="3" id="KW-1185">Reference proteome</keyword>
<proteinExistence type="predicted"/>
<name>A0ABW9QWP5_9ACTN</name>
<evidence type="ECO:0000313" key="2">
    <source>
        <dbReference type="EMBL" id="MST33864.1"/>
    </source>
</evidence>
<organism evidence="2 3">
    <name type="scientific">Acidiferrimicrobium australe</name>
    <dbReference type="NCBI Taxonomy" id="2664430"/>
    <lineage>
        <taxon>Bacteria</taxon>
        <taxon>Bacillati</taxon>
        <taxon>Actinomycetota</taxon>
        <taxon>Acidimicrobiia</taxon>
        <taxon>Acidimicrobiales</taxon>
        <taxon>Acidimicrobiaceae</taxon>
        <taxon>Acidiferrimicrobium</taxon>
    </lineage>
</organism>
<protein>
    <submittedName>
        <fullName evidence="2">Uncharacterized protein</fullName>
    </submittedName>
</protein>
<keyword evidence="1" id="KW-0812">Transmembrane</keyword>
<comment type="caution">
    <text evidence="2">The sequence shown here is derived from an EMBL/GenBank/DDBJ whole genome shotgun (WGS) entry which is preliminary data.</text>
</comment>
<reference evidence="2 3" key="1">
    <citation type="submission" date="2019-11" db="EMBL/GenBank/DDBJ databases">
        <title>Acidiferrimicrobium australis gen. nov., sp. nov., an acidophilic and obligately heterotrophic, member of the Actinobacteria that catalyses dissimilatory oxido- reduction of iron isolated from metal-rich acidic water in Chile.</title>
        <authorList>
            <person name="Gonzalez D."/>
            <person name="Huber K."/>
            <person name="Hedrich S."/>
            <person name="Rojas-Villalobos C."/>
            <person name="Quatrini R."/>
            <person name="Dinamarca M.A."/>
            <person name="Schwarz A."/>
            <person name="Canales C."/>
            <person name="Nancucheo I."/>
        </authorList>
    </citation>
    <scope>NUCLEOTIDE SEQUENCE [LARGE SCALE GENOMIC DNA]</scope>
    <source>
        <strain evidence="2 3">USS-CCA1</strain>
    </source>
</reference>
<sequence>MGRQGGQLPEGYGLWRILRWLMVAVVGYMALLVLVPQRPTFSFVYMLVVIGALIAFFVRVQRRRRQEA</sequence>